<comment type="caution">
    <text evidence="1">The sequence shown here is derived from an EMBL/GenBank/DDBJ whole genome shotgun (WGS) entry which is preliminary data.</text>
</comment>
<reference evidence="1" key="1">
    <citation type="submission" date="2018-10" db="EMBL/GenBank/DDBJ databases">
        <title>Effector identification in a new, highly contiguous assembly of the strawberry crown rot pathogen Phytophthora cactorum.</title>
        <authorList>
            <person name="Armitage A.D."/>
            <person name="Nellist C.F."/>
            <person name="Bates H."/>
            <person name="Vickerstaff R.J."/>
            <person name="Harrison R.J."/>
        </authorList>
    </citation>
    <scope>NUCLEOTIDE SEQUENCE</scope>
    <source>
        <strain evidence="1">4040</strain>
    </source>
</reference>
<gene>
    <name evidence="1" type="ORF">PC117_g18867</name>
</gene>
<dbReference type="EMBL" id="RCMK01000784">
    <property type="protein sequence ID" value="KAG2912537.1"/>
    <property type="molecule type" value="Genomic_DNA"/>
</dbReference>
<accession>A0A8T1JXQ7</accession>
<dbReference type="AlphaFoldDB" id="A0A8T1JXQ7"/>
<protein>
    <submittedName>
        <fullName evidence="1">Uncharacterized protein</fullName>
    </submittedName>
</protein>
<evidence type="ECO:0000313" key="1">
    <source>
        <dbReference type="EMBL" id="KAG2912537.1"/>
    </source>
</evidence>
<dbReference type="Proteomes" id="UP000736787">
    <property type="component" value="Unassembled WGS sequence"/>
</dbReference>
<sequence>MCNDDLLTSSTLLRQRVFCRLNRLQITVLRAVYCARTDGKISSSADVPELACATEPDTATFSMVQVTYTDILVSPSGSPIDCDTLSLISPNAAAKFSNPGQSSCPVTVHSEHQNGDDAMLIRVSLSSLSQRSSLCCYCHTGFSSGRLMSVDL</sequence>
<name>A0A8T1JXQ7_9STRA</name>
<proteinExistence type="predicted"/>
<organism evidence="1 2">
    <name type="scientific">Phytophthora cactorum</name>
    <dbReference type="NCBI Taxonomy" id="29920"/>
    <lineage>
        <taxon>Eukaryota</taxon>
        <taxon>Sar</taxon>
        <taxon>Stramenopiles</taxon>
        <taxon>Oomycota</taxon>
        <taxon>Peronosporomycetes</taxon>
        <taxon>Peronosporales</taxon>
        <taxon>Peronosporaceae</taxon>
        <taxon>Phytophthora</taxon>
    </lineage>
</organism>
<evidence type="ECO:0000313" key="2">
    <source>
        <dbReference type="Proteomes" id="UP000736787"/>
    </source>
</evidence>